<comment type="caution">
    <text evidence="2">The sequence shown here is derived from an EMBL/GenBank/DDBJ whole genome shotgun (WGS) entry which is preliminary data.</text>
</comment>
<dbReference type="Proteomes" id="UP000539350">
    <property type="component" value="Unassembled WGS sequence"/>
</dbReference>
<dbReference type="Pfam" id="PF07110">
    <property type="entry name" value="EthD"/>
    <property type="match status" value="1"/>
</dbReference>
<dbReference type="InterPro" id="IPR011008">
    <property type="entry name" value="Dimeric_a/b-barrel"/>
</dbReference>
<dbReference type="RefSeq" id="WP_182171915.1">
    <property type="nucleotide sequence ID" value="NZ_JACFXU010000014.1"/>
</dbReference>
<dbReference type="EMBL" id="JACFXU010000014">
    <property type="protein sequence ID" value="MBA6413167.1"/>
    <property type="molecule type" value="Genomic_DNA"/>
</dbReference>
<accession>A0A7W2YJK3</accession>
<keyword evidence="3" id="KW-1185">Reference proteome</keyword>
<dbReference type="GO" id="GO:0016491">
    <property type="term" value="F:oxidoreductase activity"/>
    <property type="evidence" value="ECO:0007669"/>
    <property type="project" value="InterPro"/>
</dbReference>
<gene>
    <name evidence="2" type="ORF">H2508_08610</name>
</gene>
<feature type="domain" description="EthD" evidence="1">
    <location>
        <begin position="10"/>
        <end position="88"/>
    </location>
</feature>
<dbReference type="SUPFAM" id="SSF54909">
    <property type="entry name" value="Dimeric alpha+beta barrel"/>
    <property type="match status" value="1"/>
</dbReference>
<name>A0A7W2YJK3_9GAMM</name>
<evidence type="ECO:0000313" key="3">
    <source>
        <dbReference type="Proteomes" id="UP000539350"/>
    </source>
</evidence>
<dbReference type="Gene3D" id="3.30.70.100">
    <property type="match status" value="1"/>
</dbReference>
<sequence>MKGISLITRREGTTRETFRDYYEKQHAPLGMRYFPFCKYLRNHVIDASKDINFDVIMESYFPAGTDIATINSGEIRAIMDVDERKFMKPEMIRSTSANEHIIKGAENSIAQAGTRRLMLLLNSNSSAQLSRANLDQWGAALMGLQGVERISLDIAMQQISTYATFPYAAILSLWLGTEAEAVQLPAAPEGVKLEVSVLTEVHETRPEVLAERYQG</sequence>
<proteinExistence type="predicted"/>
<dbReference type="AlphaFoldDB" id="A0A7W2YJK3"/>
<dbReference type="InterPro" id="IPR009799">
    <property type="entry name" value="EthD_dom"/>
</dbReference>
<evidence type="ECO:0000259" key="1">
    <source>
        <dbReference type="Pfam" id="PF07110"/>
    </source>
</evidence>
<reference evidence="2 3" key="1">
    <citation type="submission" date="2020-07" db="EMBL/GenBank/DDBJ databases">
        <title>Halieaceae bacterium, F7430, whole genome shotgun sequencing project.</title>
        <authorList>
            <person name="Jiang S."/>
            <person name="Liu Z.W."/>
            <person name="Du Z.J."/>
        </authorList>
    </citation>
    <scope>NUCLEOTIDE SEQUENCE [LARGE SCALE GENOMIC DNA]</scope>
    <source>
        <strain evidence="2 3">F7430</strain>
    </source>
</reference>
<organism evidence="2 3">
    <name type="scientific">Sediminihaliea albiluteola</name>
    <dbReference type="NCBI Taxonomy" id="2758564"/>
    <lineage>
        <taxon>Bacteria</taxon>
        <taxon>Pseudomonadati</taxon>
        <taxon>Pseudomonadota</taxon>
        <taxon>Gammaproteobacteria</taxon>
        <taxon>Cellvibrionales</taxon>
        <taxon>Halieaceae</taxon>
        <taxon>Sediminihaliea</taxon>
    </lineage>
</organism>
<evidence type="ECO:0000313" key="2">
    <source>
        <dbReference type="EMBL" id="MBA6413167.1"/>
    </source>
</evidence>
<protein>
    <submittedName>
        <fullName evidence="2">EthD domain-containing protein</fullName>
    </submittedName>
</protein>